<evidence type="ECO:0000313" key="8">
    <source>
        <dbReference type="Proteomes" id="UP000254765"/>
    </source>
</evidence>
<evidence type="ECO:0000313" key="7">
    <source>
        <dbReference type="EMBL" id="SUI41195.1"/>
    </source>
</evidence>
<gene>
    <name evidence="7" type="ORF">NCTC10211_00865</name>
</gene>
<sequence>MSWPFLAVFFSGWLFVDASYRGPRWQRWVFKPVTLLLLLLLAWQAPVLGAAGYLIVLGLLATLIGDALLLLPRERVLYAIGAFFLSHLLYTLSFASQMTFSLFWPLPLALLAIGALLLATVWTRLEEMRWPIVTYVAMTLLMVWLAGEQYFLRSTDFGFSLLIGTSLLLLAKRGLAAQPLPLHLPRGGRHRGFLLLLRPLPDRAFALPVETCRGFGAPNPFLHQASAFNVKASSAPS</sequence>
<comment type="subcellular location">
    <subcellularLocation>
        <location evidence="1">Membrane</location>
        <topology evidence="1">Multi-pass membrane protein</topology>
    </subcellularLocation>
</comment>
<keyword evidence="4 6" id="KW-1133">Transmembrane helix</keyword>
<reference evidence="7 8" key="1">
    <citation type="submission" date="2018-06" db="EMBL/GenBank/DDBJ databases">
        <authorList>
            <consortium name="Pathogen Informatics"/>
            <person name="Doyle S."/>
        </authorList>
    </citation>
    <scope>NUCLEOTIDE SEQUENCE [LARGE SCALE GENOMIC DNA]</scope>
    <source>
        <strain evidence="7 8">NCTC10211</strain>
    </source>
</reference>
<evidence type="ECO:0000256" key="3">
    <source>
        <dbReference type="ARBA" id="ARBA00022692"/>
    </source>
</evidence>
<dbReference type="PANTHER" id="PTHR31885">
    <property type="entry name" value="GH04784P"/>
    <property type="match status" value="1"/>
</dbReference>
<organism evidence="7 8">
    <name type="scientific">Serratia marcescens</name>
    <dbReference type="NCBI Taxonomy" id="615"/>
    <lineage>
        <taxon>Bacteria</taxon>
        <taxon>Pseudomonadati</taxon>
        <taxon>Pseudomonadota</taxon>
        <taxon>Gammaproteobacteria</taxon>
        <taxon>Enterobacterales</taxon>
        <taxon>Yersiniaceae</taxon>
        <taxon>Serratia</taxon>
    </lineage>
</organism>
<proteinExistence type="inferred from homology"/>
<feature type="transmembrane region" description="Helical" evidence="6">
    <location>
        <begin position="76"/>
        <end position="96"/>
    </location>
</feature>
<evidence type="ECO:0000256" key="4">
    <source>
        <dbReference type="ARBA" id="ARBA00022989"/>
    </source>
</evidence>
<dbReference type="InterPro" id="IPR012506">
    <property type="entry name" value="TMEM86B-like"/>
</dbReference>
<feature type="transmembrane region" description="Helical" evidence="6">
    <location>
        <begin position="132"/>
        <end position="151"/>
    </location>
</feature>
<keyword evidence="3 6" id="KW-0812">Transmembrane</keyword>
<feature type="transmembrane region" description="Helical" evidence="6">
    <location>
        <begin position="102"/>
        <end position="125"/>
    </location>
</feature>
<keyword evidence="5 6" id="KW-0472">Membrane</keyword>
<dbReference type="GO" id="GO:0016787">
    <property type="term" value="F:hydrolase activity"/>
    <property type="evidence" value="ECO:0007669"/>
    <property type="project" value="TreeGrafter"/>
</dbReference>
<dbReference type="GO" id="GO:0016020">
    <property type="term" value="C:membrane"/>
    <property type="evidence" value="ECO:0007669"/>
    <property type="project" value="UniProtKB-SubCell"/>
</dbReference>
<evidence type="ECO:0000256" key="1">
    <source>
        <dbReference type="ARBA" id="ARBA00004141"/>
    </source>
</evidence>
<feature type="transmembrane region" description="Helical" evidence="6">
    <location>
        <begin position="37"/>
        <end position="64"/>
    </location>
</feature>
<dbReference type="PANTHER" id="PTHR31885:SF6">
    <property type="entry name" value="GH04784P"/>
    <property type="match status" value="1"/>
</dbReference>
<name>A0A379Y7T3_SERMA</name>
<dbReference type="Pfam" id="PF07947">
    <property type="entry name" value="YhhN"/>
    <property type="match status" value="1"/>
</dbReference>
<evidence type="ECO:0000256" key="2">
    <source>
        <dbReference type="ARBA" id="ARBA00007375"/>
    </source>
</evidence>
<evidence type="ECO:0000256" key="6">
    <source>
        <dbReference type="SAM" id="Phobius"/>
    </source>
</evidence>
<dbReference type="Proteomes" id="UP000254765">
    <property type="component" value="Unassembled WGS sequence"/>
</dbReference>
<protein>
    <submittedName>
        <fullName evidence="7">YhhN-like protein</fullName>
    </submittedName>
</protein>
<accession>A0A379Y7T3</accession>
<comment type="similarity">
    <text evidence="2">Belongs to the TMEM86 family.</text>
</comment>
<evidence type="ECO:0000256" key="5">
    <source>
        <dbReference type="ARBA" id="ARBA00023136"/>
    </source>
</evidence>
<dbReference type="AlphaFoldDB" id="A0A379Y7T3"/>
<dbReference type="EMBL" id="UGYK01000002">
    <property type="protein sequence ID" value="SUI41195.1"/>
    <property type="molecule type" value="Genomic_DNA"/>
</dbReference>